<reference evidence="2 3" key="1">
    <citation type="submission" date="2015-11" db="EMBL/GenBank/DDBJ databases">
        <title>Genomic analysis of 38 Legionella species identifies large and diverse effector repertoires.</title>
        <authorList>
            <person name="Burstein D."/>
            <person name="Amaro F."/>
            <person name="Zusman T."/>
            <person name="Lifshitz Z."/>
            <person name="Cohen O."/>
            <person name="Gilbert J.A."/>
            <person name="Pupko T."/>
            <person name="Shuman H.A."/>
            <person name="Segal G."/>
        </authorList>
    </citation>
    <scope>NUCLEOTIDE SEQUENCE [LARGE SCALE GENOMIC DNA]</scope>
    <source>
        <strain evidence="2 3">ATCC 49505</strain>
    </source>
</reference>
<dbReference type="SUPFAM" id="SSF54593">
    <property type="entry name" value="Glyoxalase/Bleomycin resistance protein/Dihydroxybiphenyl dioxygenase"/>
    <property type="match status" value="1"/>
</dbReference>
<dbReference type="InterPro" id="IPR037523">
    <property type="entry name" value="VOC_core"/>
</dbReference>
<comment type="caution">
    <text evidence="2">The sequence shown here is derived from an EMBL/GenBank/DDBJ whole genome shotgun (WGS) entry which is preliminary data.</text>
</comment>
<dbReference type="InterPro" id="IPR029068">
    <property type="entry name" value="Glyas_Bleomycin-R_OHBP_Dase"/>
</dbReference>
<dbReference type="RefSeq" id="WP_058528401.1">
    <property type="nucleotide sequence ID" value="NZ_CAAAHZ010000023.1"/>
</dbReference>
<dbReference type="EMBL" id="LNYK01000004">
    <property type="protein sequence ID" value="KTD22846.1"/>
    <property type="molecule type" value="Genomic_DNA"/>
</dbReference>
<dbReference type="Gene3D" id="3.30.720.120">
    <property type="match status" value="1"/>
</dbReference>
<protein>
    <submittedName>
        <fullName evidence="2">Bleomycin resistance protein</fullName>
    </submittedName>
</protein>
<keyword evidence="3" id="KW-1185">Reference proteome</keyword>
<gene>
    <name evidence="2" type="ORF">Llon_0379</name>
</gene>
<dbReference type="PIRSF" id="PIRSF039020">
    <property type="entry name" value="EhpR"/>
    <property type="match status" value="1"/>
</dbReference>
<accession>A0A0W0VRX8</accession>
<evidence type="ECO:0000259" key="1">
    <source>
        <dbReference type="PROSITE" id="PS51819"/>
    </source>
</evidence>
<name>A0A0W0VRX8_9GAMM</name>
<dbReference type="PATRIC" id="fig|45068.5.peg.405"/>
<dbReference type="STRING" id="45068.Llon_0379"/>
<dbReference type="Gene3D" id="3.30.720.110">
    <property type="match status" value="1"/>
</dbReference>
<dbReference type="InterPro" id="IPR026275">
    <property type="entry name" value="Glyoxalase/dOase/EhpR"/>
</dbReference>
<dbReference type="OrthoDB" id="9806945at2"/>
<proteinExistence type="predicted"/>
<dbReference type="Pfam" id="PF00903">
    <property type="entry name" value="Glyoxalase"/>
    <property type="match status" value="1"/>
</dbReference>
<sequence length="123" mass="13561">MILEPNVIVLYVNNLAKSSQFYQDLLGIKLEEASPTFHSFKFSNGMSLGLKAKHAVEPAFDKNGAGELAFTFDNKKTVDELFAKWQEKEISILAAPGTVSYGYTFLAQDPEGNRLRVASLGKS</sequence>
<dbReference type="PROSITE" id="PS51819">
    <property type="entry name" value="VOC"/>
    <property type="match status" value="1"/>
</dbReference>
<feature type="domain" description="VOC" evidence="1">
    <location>
        <begin position="4"/>
        <end position="120"/>
    </location>
</feature>
<evidence type="ECO:0000313" key="2">
    <source>
        <dbReference type="EMBL" id="KTD22846.1"/>
    </source>
</evidence>
<dbReference type="AlphaFoldDB" id="A0A0W0VRX8"/>
<organism evidence="2 3">
    <name type="scientific">Legionella londiniensis</name>
    <dbReference type="NCBI Taxonomy" id="45068"/>
    <lineage>
        <taxon>Bacteria</taxon>
        <taxon>Pseudomonadati</taxon>
        <taxon>Pseudomonadota</taxon>
        <taxon>Gammaproteobacteria</taxon>
        <taxon>Legionellales</taxon>
        <taxon>Legionellaceae</taxon>
        <taxon>Legionella</taxon>
    </lineage>
</organism>
<dbReference type="Proteomes" id="UP000054997">
    <property type="component" value="Unassembled WGS sequence"/>
</dbReference>
<evidence type="ECO:0000313" key="3">
    <source>
        <dbReference type="Proteomes" id="UP000054997"/>
    </source>
</evidence>
<dbReference type="InterPro" id="IPR004360">
    <property type="entry name" value="Glyas_Fos-R_dOase_dom"/>
</dbReference>